<dbReference type="AlphaFoldDB" id="A0AAC8W2G5"/>
<name>A0AAC8W2G5_9PROT</name>
<keyword evidence="3" id="KW-1185">Reference proteome</keyword>
<evidence type="ECO:0000313" key="3">
    <source>
        <dbReference type="Proteomes" id="UP000069935"/>
    </source>
</evidence>
<dbReference type="EMBL" id="CP012403">
    <property type="protein sequence ID" value="ALG73848.1"/>
    <property type="molecule type" value="Genomic_DNA"/>
</dbReference>
<proteinExistence type="predicted"/>
<dbReference type="Proteomes" id="UP000069935">
    <property type="component" value="Chromosome 3"/>
</dbReference>
<gene>
    <name evidence="2" type="ORF">AL072_21045</name>
</gene>
<accession>A0AAC8W2G5</accession>
<sequence>MFGTVLPAAAQSPATQAAPAQSTPALPLFDPANPPRIDAGPLAPGATAFTEAQARRWLMRAGMSNITDLMLGEDGIWRGQAERQGNLFPVSLDRNGDIATH</sequence>
<evidence type="ECO:0008006" key="4">
    <source>
        <dbReference type="Google" id="ProtNLM"/>
    </source>
</evidence>
<reference evidence="3" key="1">
    <citation type="submission" date="2015-12" db="EMBL/GenBank/DDBJ databases">
        <title>Complete Genome Sequence of Azospirillum thiophilum BV-S.</title>
        <authorList>
            <person name="Fomenkov A."/>
            <person name="Vincze T."/>
            <person name="Grabovich M."/>
            <person name="Dubinina G."/>
            <person name="Orlova M."/>
            <person name="Belousova E."/>
            <person name="Roberts R.J."/>
        </authorList>
    </citation>
    <scope>NUCLEOTIDE SEQUENCE [LARGE SCALE GENOMIC DNA]</scope>
    <source>
        <strain evidence="3">BV-S</strain>
    </source>
</reference>
<protein>
    <recommendedName>
        <fullName evidence="4">PepSY domain-containing protein</fullName>
    </recommendedName>
</protein>
<reference evidence="2 3" key="2">
    <citation type="journal article" date="2016" name="Genome Announc.">
        <title>Complete Genome Sequence of a Strain of Azospirillum thiophilum Isolated from a Sulfide Spring.</title>
        <authorList>
            <person name="Fomenkov A."/>
            <person name="Vincze T."/>
            <person name="Grabovich M."/>
            <person name="Anton B.P."/>
            <person name="Dubinina G."/>
            <person name="Orlova M."/>
            <person name="Belousova E."/>
            <person name="Roberts R.J."/>
        </authorList>
    </citation>
    <scope>NUCLEOTIDE SEQUENCE [LARGE SCALE GENOMIC DNA]</scope>
    <source>
        <strain evidence="2 3">BV-S</strain>
    </source>
</reference>
<evidence type="ECO:0000313" key="2">
    <source>
        <dbReference type="EMBL" id="ALG73848.1"/>
    </source>
</evidence>
<organism evidence="2 3">
    <name type="scientific">Azospirillum thiophilum</name>
    <dbReference type="NCBI Taxonomy" id="528244"/>
    <lineage>
        <taxon>Bacteria</taxon>
        <taxon>Pseudomonadati</taxon>
        <taxon>Pseudomonadota</taxon>
        <taxon>Alphaproteobacteria</taxon>
        <taxon>Rhodospirillales</taxon>
        <taxon>Azospirillaceae</taxon>
        <taxon>Azospirillum</taxon>
    </lineage>
</organism>
<feature type="region of interest" description="Disordered" evidence="1">
    <location>
        <begin position="1"/>
        <end position="26"/>
    </location>
</feature>
<evidence type="ECO:0000256" key="1">
    <source>
        <dbReference type="SAM" id="MobiDB-lite"/>
    </source>
</evidence>
<dbReference type="KEGG" id="ati:AL072_21045"/>